<dbReference type="InterPro" id="IPR001646">
    <property type="entry name" value="5peptide_repeat"/>
</dbReference>
<dbReference type="InterPro" id="IPR010994">
    <property type="entry name" value="RuvA_2-like"/>
</dbReference>
<protein>
    <submittedName>
        <fullName evidence="2">Low-complexity protein</fullName>
    </submittedName>
</protein>
<reference evidence="2 3" key="1">
    <citation type="submission" date="2017-08" db="EMBL/GenBank/DDBJ databases">
        <title>Draft genome sequence of filamentous cyanobacterium Calothrix elsteri CCALA 953.</title>
        <authorList>
            <person name="Gagunashvili A.N."/>
            <person name="Elster J."/>
            <person name="Andresson O.S."/>
        </authorList>
    </citation>
    <scope>NUCLEOTIDE SEQUENCE [LARGE SCALE GENOMIC DNA]</scope>
    <source>
        <strain evidence="2 3">CCALA 953</strain>
    </source>
</reference>
<name>A0A2A2TQ53_9CYAN</name>
<feature type="transmembrane region" description="Helical" evidence="1">
    <location>
        <begin position="574"/>
        <end position="596"/>
    </location>
</feature>
<comment type="caution">
    <text evidence="2">The sequence shown here is derived from an EMBL/GenBank/DDBJ whole genome shotgun (WGS) entry which is preliminary data.</text>
</comment>
<feature type="transmembrane region" description="Helical" evidence="1">
    <location>
        <begin position="481"/>
        <end position="502"/>
    </location>
</feature>
<evidence type="ECO:0000256" key="1">
    <source>
        <dbReference type="SAM" id="Phobius"/>
    </source>
</evidence>
<organism evidence="2 3">
    <name type="scientific">Brunnivagina elsteri CCALA 953</name>
    <dbReference type="NCBI Taxonomy" id="987040"/>
    <lineage>
        <taxon>Bacteria</taxon>
        <taxon>Bacillati</taxon>
        <taxon>Cyanobacteriota</taxon>
        <taxon>Cyanophyceae</taxon>
        <taxon>Nostocales</taxon>
        <taxon>Calotrichaceae</taxon>
        <taxon>Brunnivagina</taxon>
    </lineage>
</organism>
<keyword evidence="1" id="KW-0812">Transmembrane</keyword>
<accession>A0A2A2TQ53</accession>
<dbReference type="SUPFAM" id="SSF47781">
    <property type="entry name" value="RuvA domain 2-like"/>
    <property type="match status" value="1"/>
</dbReference>
<keyword evidence="3" id="KW-1185">Reference proteome</keyword>
<gene>
    <name evidence="2" type="ORF">CK510_01050</name>
</gene>
<proteinExistence type="predicted"/>
<dbReference type="AlphaFoldDB" id="A0A2A2TQ53"/>
<feature type="transmembrane region" description="Helical" evidence="1">
    <location>
        <begin position="509"/>
        <end position="529"/>
    </location>
</feature>
<keyword evidence="1" id="KW-1133">Transmembrane helix</keyword>
<keyword evidence="1" id="KW-0472">Membrane</keyword>
<evidence type="ECO:0000313" key="3">
    <source>
        <dbReference type="Proteomes" id="UP000218238"/>
    </source>
</evidence>
<dbReference type="OrthoDB" id="499638at2"/>
<feature type="transmembrane region" description="Helical" evidence="1">
    <location>
        <begin position="549"/>
        <end position="567"/>
    </location>
</feature>
<feature type="transmembrane region" description="Helical" evidence="1">
    <location>
        <begin position="692"/>
        <end position="715"/>
    </location>
</feature>
<dbReference type="Pfam" id="PF13576">
    <property type="entry name" value="Pentapeptide_3"/>
    <property type="match status" value="2"/>
</dbReference>
<dbReference type="EMBL" id="NTFS01000005">
    <property type="protein sequence ID" value="PAX60599.1"/>
    <property type="molecule type" value="Genomic_DNA"/>
</dbReference>
<evidence type="ECO:0000313" key="2">
    <source>
        <dbReference type="EMBL" id="PAX60599.1"/>
    </source>
</evidence>
<sequence>MERIPLTLELLQERLHNPILREGNLTLDLRQMTIDLRPENSSFRDEFYQVLRKELQKAGAKSLGLDLSNSLIQGDFIGSDLGIRTTIYPQAISPTFSPIEQEQIEQLRGVCLELLGMSLPSSKDCRSLLRSQANLSSDISVFRGTLTMQQTRFNGAVQFANTFFLQPIDAQGAIFNQSVNFTETRFGRAANFTNVSFRREVQLFNSIFFDRTDFKQTQFQEGAYFQDSSFQENANFTQANFKQLAKFSRSTWWKNVDFSQVRFAGQTQFTRSNFNQFLLLTEATFEQAVTFREANFKLPVNLRSASILNLADFSDTNFTKSAYLNVSGLGFNSNQAKILGNPGEIGKMLSVSGLQGNQNVLRNLVQNFRALQQISDVNQLEYTKQQLRLIEFARKLFGTNINTVSAEKLIDLGFSAAQIEAIIEHRQEEPFRDRSELLALPGIDFDTYLQVSDERLSEIFPQDNPTRVSEKRSRIIISEPLLLGSWLLTAWSWFALSLLLLLSGYGTQVWLVFGVGIIAIAFFGIIYWLIDRFRRLHPVPILPNSYETYWILGSFCIFNIIGLLAIFRNAEQPWLTLGCLLLIILPIPITLIIRLYKIGRFHNQMDISYFTEDGTLRQLRLLIGRLPVIPRNPSFRERYMPILWDRRWNWLNYFDFSLNNLLRLGFNDIRLRDEYLPGIISSLAWYQWSLGVLYITLLLWTLSRTIPGLNLLIYLK</sequence>
<dbReference type="Proteomes" id="UP000218238">
    <property type="component" value="Unassembled WGS sequence"/>
</dbReference>